<dbReference type="Proteomes" id="UP000504623">
    <property type="component" value="Unplaced"/>
</dbReference>
<evidence type="ECO:0000256" key="6">
    <source>
        <dbReference type="ARBA" id="ARBA00022792"/>
    </source>
</evidence>
<dbReference type="InterPro" id="IPR018108">
    <property type="entry name" value="MCP_transmembrane"/>
</dbReference>
<evidence type="ECO:0000256" key="12">
    <source>
        <dbReference type="ARBA" id="ARBA00044797"/>
    </source>
</evidence>
<evidence type="ECO:0000256" key="8">
    <source>
        <dbReference type="ARBA" id="ARBA00023128"/>
    </source>
</evidence>
<dbReference type="PANTHER" id="PTHR45760">
    <property type="entry name" value="FI19922P1-RELATED"/>
    <property type="match status" value="1"/>
</dbReference>
<dbReference type="InterPro" id="IPR023395">
    <property type="entry name" value="MCP_dom_sf"/>
</dbReference>
<dbReference type="OrthoDB" id="1747031at2759"/>
<evidence type="ECO:0000256" key="9">
    <source>
        <dbReference type="ARBA" id="ARBA00023136"/>
    </source>
</evidence>
<keyword evidence="3 15" id="KW-0813">Transport</keyword>
<accession>A0A9B0T2I7</accession>
<dbReference type="PROSITE" id="PS50920">
    <property type="entry name" value="SOLCAR"/>
    <property type="match status" value="3"/>
</dbReference>
<gene>
    <name evidence="18" type="primary">SLC25A40</name>
</gene>
<evidence type="ECO:0000256" key="10">
    <source>
        <dbReference type="ARBA" id="ARBA00036017"/>
    </source>
</evidence>
<evidence type="ECO:0000256" key="15">
    <source>
        <dbReference type="RuleBase" id="RU000488"/>
    </source>
</evidence>
<comment type="function">
    <text evidence="13">Probable mitochondrial transporter required for glutathione import into mitochondria. Glutathione, which plays key roles in oxidative metabolism, is produced exclusively in the cytosol and is imported in many organelles. Mitochondrial glutathione is required for the activity and stability of proteins containing iron-sulfur clusters, as well as erythropoiesis.</text>
</comment>
<evidence type="ECO:0000256" key="2">
    <source>
        <dbReference type="ARBA" id="ARBA00006375"/>
    </source>
</evidence>
<feature type="repeat" description="Solcar" evidence="14">
    <location>
        <begin position="139"/>
        <end position="223"/>
    </location>
</feature>
<evidence type="ECO:0000256" key="1">
    <source>
        <dbReference type="ARBA" id="ARBA00004448"/>
    </source>
</evidence>
<keyword evidence="8 16" id="KW-0496">Mitochondrion</keyword>
<keyword evidence="5 16" id="KW-0677">Repeat</keyword>
<feature type="repeat" description="Solcar" evidence="14">
    <location>
        <begin position="13"/>
        <end position="131"/>
    </location>
</feature>
<dbReference type="Pfam" id="PF00153">
    <property type="entry name" value="Mito_carr"/>
    <property type="match status" value="3"/>
</dbReference>
<comment type="catalytic activity">
    <reaction evidence="10">
        <text>glutathione(in) = glutathione(out)</text>
        <dbReference type="Rhea" id="RHEA:74819"/>
        <dbReference type="ChEBI" id="CHEBI:57925"/>
    </reaction>
</comment>
<keyword evidence="7" id="KW-1133">Transmembrane helix</keyword>
<evidence type="ECO:0000256" key="14">
    <source>
        <dbReference type="PROSITE-ProRule" id="PRU00282"/>
    </source>
</evidence>
<evidence type="ECO:0000256" key="16">
    <source>
        <dbReference type="RuleBase" id="RU369018"/>
    </source>
</evidence>
<dbReference type="RefSeq" id="XP_006834385.1">
    <property type="nucleotide sequence ID" value="XM_006834322.1"/>
</dbReference>
<dbReference type="PRINTS" id="PR00926">
    <property type="entry name" value="MITOCARRIER"/>
</dbReference>
<comment type="similarity">
    <text evidence="2 15">Belongs to the mitochondrial carrier (TC 2.A.29) family.</text>
</comment>
<keyword evidence="17" id="KW-1185">Reference proteome</keyword>
<comment type="subcellular location">
    <subcellularLocation>
        <location evidence="1 16">Mitochondrion inner membrane</location>
        <topology evidence="1 16">Multi-pass membrane protein</topology>
    </subcellularLocation>
</comment>
<keyword evidence="4 14" id="KW-0812">Transmembrane</keyword>
<dbReference type="InterPro" id="IPR045315">
    <property type="entry name" value="Mtm1-like"/>
</dbReference>
<dbReference type="AlphaFoldDB" id="A0A9B0T2I7"/>
<evidence type="ECO:0000256" key="5">
    <source>
        <dbReference type="ARBA" id="ARBA00022737"/>
    </source>
</evidence>
<dbReference type="GeneID" id="102835117"/>
<keyword evidence="6 16" id="KW-0999">Mitochondrion inner membrane</keyword>
<dbReference type="FunFam" id="1.50.40.10:FF:000141">
    <property type="entry name" value="Mitochondrial carrier protein MTM1"/>
    <property type="match status" value="1"/>
</dbReference>
<evidence type="ECO:0000313" key="18">
    <source>
        <dbReference type="RefSeq" id="XP_006834385.1"/>
    </source>
</evidence>
<dbReference type="Gene3D" id="1.50.40.10">
    <property type="entry name" value="Mitochondrial carrier domain"/>
    <property type="match status" value="2"/>
</dbReference>
<feature type="repeat" description="Solcar" evidence="14">
    <location>
        <begin position="233"/>
        <end position="327"/>
    </location>
</feature>
<dbReference type="GO" id="GO:0005743">
    <property type="term" value="C:mitochondrial inner membrane"/>
    <property type="evidence" value="ECO:0007669"/>
    <property type="project" value="UniProtKB-SubCell"/>
</dbReference>
<comment type="function">
    <text evidence="16">Mitochondrial transporter required for glutathione import into mitochondria. Glutathione, which plays key roles in oxidative metabolism, is produced exclusively in the cytosol and is imported in many organelles. Mitochondrial glutathione is required for the activity and stability of proteins containing iron-sulfur clusters, as well as erythropoiesis.</text>
</comment>
<evidence type="ECO:0000256" key="3">
    <source>
        <dbReference type="ARBA" id="ARBA00022448"/>
    </source>
</evidence>
<organism evidence="17 18">
    <name type="scientific">Chrysochloris asiatica</name>
    <name type="common">Cape golden mole</name>
    <dbReference type="NCBI Taxonomy" id="185453"/>
    <lineage>
        <taxon>Eukaryota</taxon>
        <taxon>Metazoa</taxon>
        <taxon>Chordata</taxon>
        <taxon>Craniata</taxon>
        <taxon>Vertebrata</taxon>
        <taxon>Euteleostomi</taxon>
        <taxon>Mammalia</taxon>
        <taxon>Eutheria</taxon>
        <taxon>Afrotheria</taxon>
        <taxon>Chrysochloridae</taxon>
        <taxon>Chrysochlorinae</taxon>
        <taxon>Chrysochloris</taxon>
    </lineage>
</organism>
<dbReference type="CTD" id="55972"/>
<sequence length="338" mass="38126">MDPEMETPEIVKVTPLQQMLASCTGAILTSLIVTPLDVVKIRLQAQSNTLTKGKCFLYSNGLMDHLCVCEEGGNKVWYKKPGCFQGTLDAFLKIIRNEGITSLWSGLPPTLVMAVPATVIYFTCYDQLTALLRSKLGENETRIPIVAGIVARFGAVTVISPLELIRTKIQSKKFSYKELHQFVSKKVAEDGWISLWRGWAPTILRDVPFSAMYWYNYEVLRKWLCEKSGLYEPTFTINFTSGALSGAFAAVATLPFDVVKTRKQTQLWIYESHKSNWPLNMTTWVIMKNIVAENGFPGLFTGLVPRLIKIAPACAIMISTYEFGKTFFKEQNIRSQQY</sequence>
<proteinExistence type="inferred from homology"/>
<evidence type="ECO:0000256" key="13">
    <source>
        <dbReference type="ARBA" id="ARBA00056326"/>
    </source>
</evidence>
<name>A0A9B0T2I7_CHRAS</name>
<evidence type="ECO:0000256" key="4">
    <source>
        <dbReference type="ARBA" id="ARBA00022692"/>
    </source>
</evidence>
<evidence type="ECO:0000256" key="7">
    <source>
        <dbReference type="ARBA" id="ARBA00022989"/>
    </source>
</evidence>
<dbReference type="GO" id="GO:1990542">
    <property type="term" value="P:mitochondrial transmembrane transport"/>
    <property type="evidence" value="ECO:0007669"/>
    <property type="project" value="InterPro"/>
</dbReference>
<dbReference type="SUPFAM" id="SSF103506">
    <property type="entry name" value="Mitochondrial carrier"/>
    <property type="match status" value="1"/>
</dbReference>
<keyword evidence="9 14" id="KW-0472">Membrane</keyword>
<reference evidence="18" key="1">
    <citation type="submission" date="2025-08" db="UniProtKB">
        <authorList>
            <consortium name="RefSeq"/>
        </authorList>
    </citation>
    <scope>IDENTIFICATION</scope>
    <source>
        <tissue evidence="18">Spleen</tissue>
    </source>
</reference>
<dbReference type="PANTHER" id="PTHR45760:SF5">
    <property type="entry name" value="MITOCHONDRIAL GLUTATHIONE TRANSPORTER SLC25A40-RELATED"/>
    <property type="match status" value="1"/>
</dbReference>
<dbReference type="InterPro" id="IPR002067">
    <property type="entry name" value="MCP"/>
</dbReference>
<evidence type="ECO:0000313" key="17">
    <source>
        <dbReference type="Proteomes" id="UP000504623"/>
    </source>
</evidence>
<evidence type="ECO:0000256" key="11">
    <source>
        <dbReference type="ARBA" id="ARBA00041885"/>
    </source>
</evidence>
<protein>
    <recommendedName>
        <fullName evidence="12 16">Mitochondrial glutathione transporter SLC25A40</fullName>
    </recommendedName>
    <alternativeName>
        <fullName evidence="11 16">Solute carrier family 25 member 40</fullName>
    </alternativeName>
</protein>